<name>A0A9P4WU67_9PLEO</name>
<evidence type="ECO:0000313" key="2">
    <source>
        <dbReference type="EMBL" id="KAF3042916.1"/>
    </source>
</evidence>
<reference evidence="2" key="1">
    <citation type="submission" date="2019-04" db="EMBL/GenBank/DDBJ databases">
        <title>Sequencing of skin fungus with MAO and IRED activity.</title>
        <authorList>
            <person name="Marsaioli A.J."/>
            <person name="Bonatto J.M.C."/>
            <person name="Reis Junior O."/>
        </authorList>
    </citation>
    <scope>NUCLEOTIDE SEQUENCE</scope>
    <source>
        <strain evidence="2">28M1</strain>
    </source>
</reference>
<dbReference type="EMBL" id="SWKV01000014">
    <property type="protein sequence ID" value="KAF3042916.1"/>
    <property type="molecule type" value="Genomic_DNA"/>
</dbReference>
<evidence type="ECO:0000256" key="1">
    <source>
        <dbReference type="SAM" id="SignalP"/>
    </source>
</evidence>
<comment type="caution">
    <text evidence="2">The sequence shown here is derived from an EMBL/GenBank/DDBJ whole genome shotgun (WGS) entry which is preliminary data.</text>
</comment>
<protein>
    <submittedName>
        <fullName evidence="2">Uncharacterized protein</fullName>
    </submittedName>
</protein>
<sequence length="208" mass="20877">MRIGNLVTILFVEATTGGLVDYALSALAPQTQSGRPTPSSIPSHIQEVLELRQAPGFAAVAAPTPEGVAPTTPAAAPAAPVIPSAAVPVDPPPAVDPIAAHSPALAAAIPPANQAVPLAPPAASLPLVPATMTGPLPPLLTGDDFVTVQWIETHIGTLRTWVPQTETFHFEVMSQAPLPGIVVGAAPTPPGKSKKVIGAAVAAGLCID</sequence>
<accession>A0A9P4WU67</accession>
<proteinExistence type="predicted"/>
<dbReference type="AlphaFoldDB" id="A0A9P4WU67"/>
<dbReference type="OrthoDB" id="5406216at2759"/>
<keyword evidence="3" id="KW-1185">Reference proteome</keyword>
<evidence type="ECO:0000313" key="3">
    <source>
        <dbReference type="Proteomes" id="UP000758155"/>
    </source>
</evidence>
<gene>
    <name evidence="2" type="ORF">E8E12_006463</name>
</gene>
<feature type="chain" id="PRO_5040245003" evidence="1">
    <location>
        <begin position="18"/>
        <end position="208"/>
    </location>
</feature>
<keyword evidence="1" id="KW-0732">Signal</keyword>
<feature type="signal peptide" evidence="1">
    <location>
        <begin position="1"/>
        <end position="17"/>
    </location>
</feature>
<dbReference type="Proteomes" id="UP000758155">
    <property type="component" value="Unassembled WGS sequence"/>
</dbReference>
<organism evidence="2 3">
    <name type="scientific">Didymella heteroderae</name>
    <dbReference type="NCBI Taxonomy" id="1769908"/>
    <lineage>
        <taxon>Eukaryota</taxon>
        <taxon>Fungi</taxon>
        <taxon>Dikarya</taxon>
        <taxon>Ascomycota</taxon>
        <taxon>Pezizomycotina</taxon>
        <taxon>Dothideomycetes</taxon>
        <taxon>Pleosporomycetidae</taxon>
        <taxon>Pleosporales</taxon>
        <taxon>Pleosporineae</taxon>
        <taxon>Didymellaceae</taxon>
        <taxon>Didymella</taxon>
    </lineage>
</organism>